<sequence>MEIENNESTDLRPEGTRKMGTPLVNVNIPEFIKQLKAEVKWQTSD</sequence>
<dbReference type="AlphaFoldDB" id="A0A2C9CL36"/>
<reference evidence="2 5" key="3">
    <citation type="submission" date="2020-02" db="EMBL/GenBank/DDBJ databases">
        <title>Newly sequenced genome of strain CSTR1 showed variability in Candidatus Kuenenia stuttgartiensis genomes.</title>
        <authorList>
            <person name="Ding C."/>
            <person name="Adrian L."/>
        </authorList>
    </citation>
    <scope>NUCLEOTIDE SEQUENCE [LARGE SCALE GENOMIC DNA]</scope>
    <source>
        <strain evidence="2 5">CSTR1</strain>
    </source>
</reference>
<proteinExistence type="predicted"/>
<dbReference type="EMBL" id="CP049055">
    <property type="protein sequence ID" value="QII12004.1"/>
    <property type="molecule type" value="Genomic_DNA"/>
</dbReference>
<protein>
    <submittedName>
        <fullName evidence="3">Uncharacterized protein</fullName>
    </submittedName>
</protein>
<dbReference type="Proteomes" id="UP000501926">
    <property type="component" value="Chromosome"/>
</dbReference>
<gene>
    <name evidence="2" type="ORF">KsCSTR_26250</name>
    <name evidence="3" type="ORF">KSMBR1_3970</name>
</gene>
<evidence type="ECO:0000313" key="2">
    <source>
        <dbReference type="EMBL" id="QII12004.1"/>
    </source>
</evidence>
<accession>A0A2C9CL36</accession>
<feature type="region of interest" description="Disordered" evidence="1">
    <location>
        <begin position="1"/>
        <end position="21"/>
    </location>
</feature>
<reference evidence="4" key="1">
    <citation type="submission" date="2017-10" db="EMBL/GenBank/DDBJ databases">
        <authorList>
            <person name="Frank J."/>
        </authorList>
    </citation>
    <scope>NUCLEOTIDE SEQUENCE [LARGE SCALE GENOMIC DNA]</scope>
</reference>
<keyword evidence="4" id="KW-1185">Reference proteome</keyword>
<dbReference type="Proteomes" id="UP000221734">
    <property type="component" value="Chromosome Kuenenia_stuttgartiensis_MBR1"/>
</dbReference>
<dbReference type="EMBL" id="LT934425">
    <property type="protein sequence ID" value="SOH06442.1"/>
    <property type="molecule type" value="Genomic_DNA"/>
</dbReference>
<organism evidence="3 4">
    <name type="scientific">Kuenenia stuttgartiensis</name>
    <dbReference type="NCBI Taxonomy" id="174633"/>
    <lineage>
        <taxon>Bacteria</taxon>
        <taxon>Pseudomonadati</taxon>
        <taxon>Planctomycetota</taxon>
        <taxon>Candidatus Brocadiia</taxon>
        <taxon>Candidatus Brocadiales</taxon>
        <taxon>Candidatus Brocadiaceae</taxon>
        <taxon>Candidatus Kuenenia</taxon>
    </lineage>
</organism>
<dbReference type="RefSeq" id="WP_157820768.1">
    <property type="nucleotide sequence ID" value="NZ_CP049055.1"/>
</dbReference>
<reference evidence="3" key="2">
    <citation type="submission" date="2017-10" db="EMBL/GenBank/DDBJ databases">
        <authorList>
            <person name="Banno H."/>
            <person name="Chua N.-H."/>
        </authorList>
    </citation>
    <scope>NUCLEOTIDE SEQUENCE [LARGE SCALE GENOMIC DNA]</scope>
    <source>
        <strain evidence="3">Kuenenia_mbr1_ru-nijmegen</strain>
    </source>
</reference>
<evidence type="ECO:0000313" key="3">
    <source>
        <dbReference type="EMBL" id="SOH06442.1"/>
    </source>
</evidence>
<name>A0A2C9CL36_KUEST</name>
<evidence type="ECO:0000313" key="5">
    <source>
        <dbReference type="Proteomes" id="UP000501926"/>
    </source>
</evidence>
<evidence type="ECO:0000313" key="4">
    <source>
        <dbReference type="Proteomes" id="UP000221734"/>
    </source>
</evidence>
<dbReference type="OrthoDB" id="8418771at2"/>
<dbReference type="KEGG" id="kst:KSMBR1_3970"/>
<evidence type="ECO:0000256" key="1">
    <source>
        <dbReference type="SAM" id="MobiDB-lite"/>
    </source>
</evidence>